<dbReference type="SUPFAM" id="SSF52210">
    <property type="entry name" value="Succinyl-CoA synthetase domains"/>
    <property type="match status" value="2"/>
</dbReference>
<dbReference type="PANTHER" id="PTHR11117">
    <property type="entry name" value="SUCCINYL-COA LIGASE SUBUNIT ALPHA"/>
    <property type="match status" value="1"/>
</dbReference>
<evidence type="ECO:0000313" key="3">
    <source>
        <dbReference type="EMBL" id="RCK81196.1"/>
    </source>
</evidence>
<dbReference type="Gene3D" id="3.40.50.720">
    <property type="entry name" value="NAD(P)-binding Rossmann-like Domain"/>
    <property type="match status" value="1"/>
</dbReference>
<dbReference type="GO" id="GO:0009361">
    <property type="term" value="C:succinate-CoA ligase complex (ADP-forming)"/>
    <property type="evidence" value="ECO:0007669"/>
    <property type="project" value="TreeGrafter"/>
</dbReference>
<evidence type="ECO:0000259" key="1">
    <source>
        <dbReference type="Pfam" id="PF00549"/>
    </source>
</evidence>
<dbReference type="GO" id="GO:0004775">
    <property type="term" value="F:succinate-CoA ligase (ADP-forming) activity"/>
    <property type="evidence" value="ECO:0007669"/>
    <property type="project" value="TreeGrafter"/>
</dbReference>
<sequence>MIVCHRIKPQTYFDSVTLMLVGTELKKLPGVTNAVVGMGTDYNLDSLKRLGMYSDAFAGVTPADLVLAVQAADQPAGEAALAAAEDLLQRRPAPASRGAAYAPTTQDGGARLLPDANLVLISVPGPFAARETEIALAAGRHVMLFSDNVPLEDEVRLKEMAVRKGLLVMGPDCGTAIINQVPLAFANVVRPGDIGLVAASGTGLQEVTALITRLGFGISQAIGVGGRDLSEKVGGRMTLLAAQALADDPRTKVIVLISKPPAPAVVEALFARLQQIRKPVVVYFIGADPQMITRAGFRAAAHLEDAALQACALAGGRPVSPLLSLDEIRRRAAGQTLPGRFVRGLYSGGTLCDEAQRLLQGSLGEIWSNTPVPGCRALPDPFQSRGHCIVDLGDDTFTRGRAHPMIDPAYRQERLQAEAADPDVGLIFFDVVLGFGSHPDMAGAMAEAVRQVRARGGHQPRFAATILGTEGDPQNLRRQEATLADAGIDTFPSNVALVTYVQHLIASKG</sequence>
<dbReference type="NCBIfam" id="NF004760">
    <property type="entry name" value="PRK06091.1"/>
    <property type="match status" value="1"/>
</dbReference>
<accession>A0A367ZT29</accession>
<protein>
    <submittedName>
        <fullName evidence="3">Putative oxidoreductase subunit</fullName>
    </submittedName>
</protein>
<proteinExistence type="predicted"/>
<dbReference type="Proteomes" id="UP000252355">
    <property type="component" value="Unassembled WGS sequence"/>
</dbReference>
<dbReference type="InterPro" id="IPR003781">
    <property type="entry name" value="CoA-bd"/>
</dbReference>
<organism evidence="3 4">
    <name type="scientific">Candidatus Ozemobacter sibiricus</name>
    <dbReference type="NCBI Taxonomy" id="2268124"/>
    <lineage>
        <taxon>Bacteria</taxon>
        <taxon>Candidatus Ozemobacteria</taxon>
        <taxon>Candidatus Ozemobacterales</taxon>
        <taxon>Candidatus Ozemobacteraceae</taxon>
        <taxon>Candidatus Ozemobacter</taxon>
    </lineage>
</organism>
<dbReference type="EMBL" id="QOQW01000002">
    <property type="protein sequence ID" value="RCK81196.1"/>
    <property type="molecule type" value="Genomic_DNA"/>
</dbReference>
<evidence type="ECO:0000313" key="4">
    <source>
        <dbReference type="Proteomes" id="UP000252355"/>
    </source>
</evidence>
<dbReference type="PANTHER" id="PTHR11117:SF24">
    <property type="entry name" value="PROTEIN FDRA"/>
    <property type="match status" value="1"/>
</dbReference>
<dbReference type="GO" id="GO:0004776">
    <property type="term" value="F:succinate-CoA ligase (GDP-forming) activity"/>
    <property type="evidence" value="ECO:0007669"/>
    <property type="project" value="TreeGrafter"/>
</dbReference>
<dbReference type="InterPro" id="IPR005811">
    <property type="entry name" value="SUCC_ACL_C"/>
</dbReference>
<name>A0A367ZT29_9BACT</name>
<dbReference type="InterPro" id="IPR016102">
    <property type="entry name" value="Succinyl-CoA_synth-like"/>
</dbReference>
<evidence type="ECO:0000259" key="2">
    <source>
        <dbReference type="Pfam" id="PF02629"/>
    </source>
</evidence>
<feature type="domain" description="ATP-citrate synthase/succinyl-CoA ligase C-terminal" evidence="1">
    <location>
        <begin position="345"/>
        <end position="495"/>
    </location>
</feature>
<dbReference type="Gene3D" id="3.40.50.261">
    <property type="entry name" value="Succinyl-CoA synthetase domains"/>
    <property type="match status" value="2"/>
</dbReference>
<reference evidence="3 4" key="1">
    <citation type="submission" date="2018-05" db="EMBL/GenBank/DDBJ databases">
        <title>A metagenomic window into the 2 km-deep terrestrial subsurface aquifer revealed taxonomically and functionally diverse microbial community comprising novel uncultured bacterial lineages.</title>
        <authorList>
            <person name="Kadnikov V.V."/>
            <person name="Mardanov A.V."/>
            <person name="Beletsky A.V."/>
            <person name="Banks D."/>
            <person name="Pimenov N.V."/>
            <person name="Frank Y.A."/>
            <person name="Karnachuk O.V."/>
            <person name="Ravin N.V."/>
        </authorList>
    </citation>
    <scope>NUCLEOTIDE SEQUENCE [LARGE SCALE GENOMIC DNA]</scope>
    <source>
        <strain evidence="3">BY5</strain>
    </source>
</reference>
<gene>
    <name evidence="3" type="ORF">OZSIB_2065</name>
</gene>
<dbReference type="Pfam" id="PF02629">
    <property type="entry name" value="CoA_binding"/>
    <property type="match status" value="1"/>
</dbReference>
<dbReference type="GO" id="GO:0006099">
    <property type="term" value="P:tricarboxylic acid cycle"/>
    <property type="evidence" value="ECO:0007669"/>
    <property type="project" value="TreeGrafter"/>
</dbReference>
<dbReference type="Pfam" id="PF00549">
    <property type="entry name" value="Ligase_CoA"/>
    <property type="match status" value="1"/>
</dbReference>
<feature type="domain" description="CoA-binding" evidence="2">
    <location>
        <begin position="192"/>
        <end position="285"/>
    </location>
</feature>
<dbReference type="AlphaFoldDB" id="A0A367ZT29"/>
<dbReference type="GO" id="GO:0005829">
    <property type="term" value="C:cytosol"/>
    <property type="evidence" value="ECO:0007669"/>
    <property type="project" value="TreeGrafter"/>
</dbReference>
<comment type="caution">
    <text evidence="3">The sequence shown here is derived from an EMBL/GenBank/DDBJ whole genome shotgun (WGS) entry which is preliminary data.</text>
</comment>